<dbReference type="EMBL" id="CAJJDP010000170">
    <property type="protein sequence ID" value="CAD8214033.1"/>
    <property type="molecule type" value="Genomic_DNA"/>
</dbReference>
<proteinExistence type="predicted"/>
<name>A0A8S1YK98_PAROT</name>
<sequence length="94" mass="10829">MDCYLDSLLNDTSDSLCVNTFQKQQYIPIFNTPSIKFENSNFGQQFCQEIQSNETNQLNVKQFIYQLIPQYSISQTEHCYVIAINKDCSTLLAG</sequence>
<dbReference type="Proteomes" id="UP000683925">
    <property type="component" value="Unassembled WGS sequence"/>
</dbReference>
<keyword evidence="2" id="KW-1185">Reference proteome</keyword>
<reference evidence="1" key="1">
    <citation type="submission" date="2021-01" db="EMBL/GenBank/DDBJ databases">
        <authorList>
            <consortium name="Genoscope - CEA"/>
            <person name="William W."/>
        </authorList>
    </citation>
    <scope>NUCLEOTIDE SEQUENCE</scope>
</reference>
<organism evidence="1 2">
    <name type="scientific">Paramecium octaurelia</name>
    <dbReference type="NCBI Taxonomy" id="43137"/>
    <lineage>
        <taxon>Eukaryota</taxon>
        <taxon>Sar</taxon>
        <taxon>Alveolata</taxon>
        <taxon>Ciliophora</taxon>
        <taxon>Intramacronucleata</taxon>
        <taxon>Oligohymenophorea</taxon>
        <taxon>Peniculida</taxon>
        <taxon>Parameciidae</taxon>
        <taxon>Paramecium</taxon>
    </lineage>
</organism>
<evidence type="ECO:0000313" key="1">
    <source>
        <dbReference type="EMBL" id="CAD8214033.1"/>
    </source>
</evidence>
<comment type="caution">
    <text evidence="1">The sequence shown here is derived from an EMBL/GenBank/DDBJ whole genome shotgun (WGS) entry which is preliminary data.</text>
</comment>
<accession>A0A8S1YK98</accession>
<evidence type="ECO:0000313" key="2">
    <source>
        <dbReference type="Proteomes" id="UP000683925"/>
    </source>
</evidence>
<protein>
    <submittedName>
        <fullName evidence="1">Uncharacterized protein</fullName>
    </submittedName>
</protein>
<dbReference type="AlphaFoldDB" id="A0A8S1YK98"/>
<gene>
    <name evidence="1" type="ORF">POCTA_138.1.T1670009</name>
</gene>